<dbReference type="EMBL" id="LFZX01000214">
    <property type="protein sequence ID" value="KNC65870.1"/>
    <property type="molecule type" value="Genomic_DNA"/>
</dbReference>
<comment type="caution">
    <text evidence="1">The sequence shown here is derived from an EMBL/GenBank/DDBJ whole genome shotgun (WGS) entry which is preliminary data.</text>
</comment>
<organism evidence="1 2">
    <name type="scientific">Pseudoalteromonas rubra</name>
    <dbReference type="NCBI Taxonomy" id="43658"/>
    <lineage>
        <taxon>Bacteria</taxon>
        <taxon>Pseudomonadati</taxon>
        <taxon>Pseudomonadota</taxon>
        <taxon>Gammaproteobacteria</taxon>
        <taxon>Alteromonadales</taxon>
        <taxon>Pseudoalteromonadaceae</taxon>
        <taxon>Pseudoalteromonas</taxon>
    </lineage>
</organism>
<protein>
    <submittedName>
        <fullName evidence="1">Uncharacterized protein</fullName>
    </submittedName>
</protein>
<dbReference type="PATRIC" id="fig|43658.6.peg.1845"/>
<evidence type="ECO:0000313" key="1">
    <source>
        <dbReference type="EMBL" id="KNC65870.1"/>
    </source>
</evidence>
<reference evidence="2" key="1">
    <citation type="submission" date="2015-07" db="EMBL/GenBank/DDBJ databases">
        <title>Draft genome sequence of a Pseudoalteromonas rubra strain, OCN096, isolated from Kaneohe Bay, Oahu, Hawaii.</title>
        <authorList>
            <person name="Beurmann S."/>
            <person name="Ushijima B."/>
            <person name="Belcaid M."/>
            <person name="Callahan S.M."/>
            <person name="Aeby G.S."/>
        </authorList>
    </citation>
    <scope>NUCLEOTIDE SEQUENCE [LARGE SCALE GENOMIC DNA]</scope>
    <source>
        <strain evidence="2">OCN096</strain>
    </source>
</reference>
<gene>
    <name evidence="1" type="ORF">AC626_20385</name>
</gene>
<dbReference type="AlphaFoldDB" id="A0A0L0END3"/>
<accession>A0A0L0END3</accession>
<dbReference type="Proteomes" id="UP000036850">
    <property type="component" value="Unassembled WGS sequence"/>
</dbReference>
<evidence type="ECO:0000313" key="2">
    <source>
        <dbReference type="Proteomes" id="UP000036850"/>
    </source>
</evidence>
<name>A0A0L0END3_9GAMM</name>
<sequence length="87" mass="10376">MSILYLCILDHLKSPLLVRTIRVANLNYGHDVICIDKMFRIKVAGLHNVVMLYLLLNSYKRPDHRKNFHKNKNKINNMKFETFIYLT</sequence>
<proteinExistence type="predicted"/>